<name>A0A1E3X314_9BACT</name>
<evidence type="ECO:0000313" key="4">
    <source>
        <dbReference type="Proteomes" id="UP000094056"/>
    </source>
</evidence>
<accession>A0A1E3X314</accession>
<evidence type="ECO:0000313" key="3">
    <source>
        <dbReference type="EMBL" id="ODS30040.1"/>
    </source>
</evidence>
<dbReference type="EMBL" id="MAYW01000298">
    <property type="protein sequence ID" value="ODS30038.1"/>
    <property type="molecule type" value="Genomic_DNA"/>
</dbReference>
<evidence type="ECO:0000313" key="2">
    <source>
        <dbReference type="EMBL" id="ODS30038.1"/>
    </source>
</evidence>
<dbReference type="Pfam" id="PF18480">
    <property type="entry name" value="DUF5615"/>
    <property type="match status" value="1"/>
</dbReference>
<dbReference type="InterPro" id="IPR041049">
    <property type="entry name" value="DUF5615"/>
</dbReference>
<dbReference type="EMBL" id="MAYW01000298">
    <property type="protein sequence ID" value="ODS30040.1"/>
    <property type="molecule type" value="Genomic_DNA"/>
</dbReference>
<dbReference type="Proteomes" id="UP000094056">
    <property type="component" value="Unassembled WGS sequence"/>
</dbReference>
<organism evidence="3 4">
    <name type="scientific">Candidatus Scalindua rubra</name>
    <dbReference type="NCBI Taxonomy" id="1872076"/>
    <lineage>
        <taxon>Bacteria</taxon>
        <taxon>Pseudomonadati</taxon>
        <taxon>Planctomycetota</taxon>
        <taxon>Candidatus Brocadiia</taxon>
        <taxon>Candidatus Brocadiales</taxon>
        <taxon>Candidatus Scalinduaceae</taxon>
        <taxon>Candidatus Scalindua</taxon>
    </lineage>
</organism>
<feature type="domain" description="DUF5615" evidence="1">
    <location>
        <begin position="4"/>
        <end position="66"/>
    </location>
</feature>
<dbReference type="AlphaFoldDB" id="A0A1E3X314"/>
<gene>
    <name evidence="2" type="ORF">SCARUB_04854</name>
    <name evidence="3" type="ORF">SCARUB_04856</name>
</gene>
<proteinExistence type="predicted"/>
<comment type="caution">
    <text evidence="3">The sequence shown here is derived from an EMBL/GenBank/DDBJ whole genome shotgun (WGS) entry which is preliminary data.</text>
</comment>
<evidence type="ECO:0000259" key="1">
    <source>
        <dbReference type="Pfam" id="PF18480"/>
    </source>
</evidence>
<sequence>MLTLYMNQHVPRAITDGIRLRGVDVITAYEDGASDMSDSELLDRAGELGRVLFTQDDDLIREAAQRQRKGSFFNGVIYAHQLHVSIGACIRDLEIIAKAGEPEDLESSVQILPL</sequence>
<protein>
    <recommendedName>
        <fullName evidence="1">DUF5615 domain-containing protein</fullName>
    </recommendedName>
</protein>
<reference evidence="3 4" key="1">
    <citation type="submission" date="2016-07" db="EMBL/GenBank/DDBJ databases">
        <title>Draft genome of Scalindua rubra, obtained from a brine-seawater interface in the Red Sea, sheds light on salt adaptation in anammox bacteria.</title>
        <authorList>
            <person name="Speth D.R."/>
            <person name="Lagkouvardos I."/>
            <person name="Wang Y."/>
            <person name="Qian P.-Y."/>
            <person name="Dutilh B.E."/>
            <person name="Jetten M.S."/>
        </authorList>
    </citation>
    <scope>NUCLEOTIDE SEQUENCE [LARGE SCALE GENOMIC DNA]</scope>
    <source>
        <strain evidence="3">BSI-1</strain>
    </source>
</reference>